<evidence type="ECO:0000256" key="3">
    <source>
        <dbReference type="ARBA" id="ARBA00023163"/>
    </source>
</evidence>
<dbReference type="Gene3D" id="2.60.120.10">
    <property type="entry name" value="Jelly Rolls"/>
    <property type="match status" value="1"/>
</dbReference>
<comment type="caution">
    <text evidence="5">The sequence shown here is derived from an EMBL/GenBank/DDBJ whole genome shotgun (WGS) entry which is preliminary data.</text>
</comment>
<dbReference type="InterPro" id="IPR000595">
    <property type="entry name" value="cNMP-bd_dom"/>
</dbReference>
<dbReference type="InterPro" id="IPR036390">
    <property type="entry name" value="WH_DNA-bd_sf"/>
</dbReference>
<evidence type="ECO:0000256" key="2">
    <source>
        <dbReference type="ARBA" id="ARBA00023125"/>
    </source>
</evidence>
<protein>
    <submittedName>
        <fullName evidence="5">Crp/Fnr family transcriptional regulator</fullName>
    </submittedName>
</protein>
<dbReference type="GO" id="GO:0006355">
    <property type="term" value="P:regulation of DNA-templated transcription"/>
    <property type="evidence" value="ECO:0007669"/>
    <property type="project" value="InterPro"/>
</dbReference>
<dbReference type="SUPFAM" id="SSF46785">
    <property type="entry name" value="Winged helix' DNA-binding domain"/>
    <property type="match status" value="1"/>
</dbReference>
<dbReference type="AlphaFoldDB" id="A0A9W6ITX0"/>
<dbReference type="GO" id="GO:0003677">
    <property type="term" value="F:DNA binding"/>
    <property type="evidence" value="ECO:0007669"/>
    <property type="project" value="UniProtKB-KW"/>
</dbReference>
<dbReference type="SUPFAM" id="SSF51206">
    <property type="entry name" value="cAMP-binding domain-like"/>
    <property type="match status" value="1"/>
</dbReference>
<keyword evidence="3" id="KW-0804">Transcription</keyword>
<evidence type="ECO:0000256" key="1">
    <source>
        <dbReference type="ARBA" id="ARBA00023015"/>
    </source>
</evidence>
<organism evidence="5 6">
    <name type="scientific">Methylopila capsulata</name>
    <dbReference type="NCBI Taxonomy" id="61654"/>
    <lineage>
        <taxon>Bacteria</taxon>
        <taxon>Pseudomonadati</taxon>
        <taxon>Pseudomonadota</taxon>
        <taxon>Alphaproteobacteria</taxon>
        <taxon>Hyphomicrobiales</taxon>
        <taxon>Methylopilaceae</taxon>
        <taxon>Methylopila</taxon>
    </lineage>
</organism>
<evidence type="ECO:0000313" key="5">
    <source>
        <dbReference type="EMBL" id="GLK55220.1"/>
    </source>
</evidence>
<dbReference type="CDD" id="cd00038">
    <property type="entry name" value="CAP_ED"/>
    <property type="match status" value="1"/>
</dbReference>
<dbReference type="InterPro" id="IPR018490">
    <property type="entry name" value="cNMP-bd_dom_sf"/>
</dbReference>
<dbReference type="Proteomes" id="UP001143400">
    <property type="component" value="Unassembled WGS sequence"/>
</dbReference>
<dbReference type="SMART" id="SM00419">
    <property type="entry name" value="HTH_CRP"/>
    <property type="match status" value="1"/>
</dbReference>
<dbReference type="InterPro" id="IPR014710">
    <property type="entry name" value="RmlC-like_jellyroll"/>
</dbReference>
<keyword evidence="2" id="KW-0238">DNA-binding</keyword>
<evidence type="ECO:0000313" key="6">
    <source>
        <dbReference type="Proteomes" id="UP001143400"/>
    </source>
</evidence>
<sequence>MLSFGPQGPLIHKFDALANWSVDEQAAIRSLGSRRKRVGAHQQLVRENDTIDDVFVVQSGWTCIYKLLPDGGRQVLAFPLPGDIVGISFLTLGRALIALESISEAEVSPLSAAALARVRANHPRVARALDWSHARDVAILTEHLVNLGRRSALVRTGHFIIECAERLRLLGFDTDGGFDLPLNQYLLADALGLTSIHLNRVLRQLREADLATFRAGKFVIHDIKALRELAGFDGAYLAPPPRMP</sequence>
<dbReference type="PROSITE" id="PS51063">
    <property type="entry name" value="HTH_CRP_2"/>
    <property type="match status" value="1"/>
</dbReference>
<dbReference type="InterPro" id="IPR012318">
    <property type="entry name" value="HTH_CRP"/>
</dbReference>
<feature type="domain" description="HTH crp-type" evidence="4">
    <location>
        <begin position="150"/>
        <end position="224"/>
    </location>
</feature>
<dbReference type="Pfam" id="PF00027">
    <property type="entry name" value="cNMP_binding"/>
    <property type="match status" value="1"/>
</dbReference>
<keyword evidence="1" id="KW-0805">Transcription regulation</keyword>
<accession>A0A9W6ITX0</accession>
<dbReference type="Pfam" id="PF13545">
    <property type="entry name" value="HTH_Crp_2"/>
    <property type="match status" value="1"/>
</dbReference>
<dbReference type="EMBL" id="BSFF01000002">
    <property type="protein sequence ID" value="GLK55220.1"/>
    <property type="molecule type" value="Genomic_DNA"/>
</dbReference>
<gene>
    <name evidence="5" type="ORF">GCM10008170_12390</name>
</gene>
<evidence type="ECO:0000259" key="4">
    <source>
        <dbReference type="PROSITE" id="PS51063"/>
    </source>
</evidence>
<dbReference type="SMART" id="SM00100">
    <property type="entry name" value="cNMP"/>
    <property type="match status" value="1"/>
</dbReference>
<proteinExistence type="predicted"/>
<reference evidence="5" key="2">
    <citation type="submission" date="2023-01" db="EMBL/GenBank/DDBJ databases">
        <authorList>
            <person name="Sun Q."/>
            <person name="Evtushenko L."/>
        </authorList>
    </citation>
    <scope>NUCLEOTIDE SEQUENCE</scope>
    <source>
        <strain evidence="5">VKM B-1606</strain>
    </source>
</reference>
<dbReference type="InterPro" id="IPR036388">
    <property type="entry name" value="WH-like_DNA-bd_sf"/>
</dbReference>
<dbReference type="Gene3D" id="1.10.10.10">
    <property type="entry name" value="Winged helix-like DNA-binding domain superfamily/Winged helix DNA-binding domain"/>
    <property type="match status" value="1"/>
</dbReference>
<reference evidence="5" key="1">
    <citation type="journal article" date="2014" name="Int. J. Syst. Evol. Microbiol.">
        <title>Complete genome sequence of Corynebacterium casei LMG S-19264T (=DSM 44701T), isolated from a smear-ripened cheese.</title>
        <authorList>
            <consortium name="US DOE Joint Genome Institute (JGI-PGF)"/>
            <person name="Walter F."/>
            <person name="Albersmeier A."/>
            <person name="Kalinowski J."/>
            <person name="Ruckert C."/>
        </authorList>
    </citation>
    <scope>NUCLEOTIDE SEQUENCE</scope>
    <source>
        <strain evidence="5">VKM B-1606</strain>
    </source>
</reference>
<name>A0A9W6ITX0_9HYPH</name>